<gene>
    <name evidence="6" type="ORF">RCA23_c11430</name>
</gene>
<dbReference type="InterPro" id="IPR036388">
    <property type="entry name" value="WH-like_DNA-bd_sf"/>
</dbReference>
<dbReference type="PROSITE" id="PS51755">
    <property type="entry name" value="OMPR_PHOB"/>
    <property type="match status" value="1"/>
</dbReference>
<evidence type="ECO:0000259" key="5">
    <source>
        <dbReference type="PROSITE" id="PS51755"/>
    </source>
</evidence>
<keyword evidence="7" id="KW-1185">Reference proteome</keyword>
<dbReference type="GO" id="GO:0000156">
    <property type="term" value="F:phosphorelay response regulator activity"/>
    <property type="evidence" value="ECO:0007669"/>
    <property type="project" value="TreeGrafter"/>
</dbReference>
<dbReference type="SMART" id="SM00448">
    <property type="entry name" value="REC"/>
    <property type="match status" value="1"/>
</dbReference>
<dbReference type="Gene3D" id="6.10.250.690">
    <property type="match status" value="1"/>
</dbReference>
<keyword evidence="2" id="KW-0597">Phosphoprotein</keyword>
<feature type="domain" description="OmpR/PhoB-type" evidence="5">
    <location>
        <begin position="134"/>
        <end position="230"/>
    </location>
</feature>
<dbReference type="CDD" id="cd00383">
    <property type="entry name" value="trans_reg_C"/>
    <property type="match status" value="1"/>
</dbReference>
<sequence>MKLSRIGKTAMRITLVEDNISLSKGITYRLEDAGHSVDAIANGDEAQDYLVADGADLVILDINLPDVNGLDLLSQMRKRGDARPVILLTARAETQDRVKGLDAGADDYLIKPFEMAELEARVRALLRRRAIPQQKLRKIGSLHYDPNARQLFDGETALEIPRREMSVFECLLSADGRLVSKSAMLDHVYGVGADIEEKVIEVYISRLRQRLKDHGVLIQARRGLGYHITVQERA</sequence>
<dbReference type="Proteomes" id="UP000028680">
    <property type="component" value="Chromosome"/>
</dbReference>
<dbReference type="Pfam" id="PF00486">
    <property type="entry name" value="Trans_reg_C"/>
    <property type="match status" value="1"/>
</dbReference>
<dbReference type="InterPro" id="IPR039420">
    <property type="entry name" value="WalR-like"/>
</dbReference>
<evidence type="ECO:0000259" key="4">
    <source>
        <dbReference type="PROSITE" id="PS50110"/>
    </source>
</evidence>
<dbReference type="GO" id="GO:0032993">
    <property type="term" value="C:protein-DNA complex"/>
    <property type="evidence" value="ECO:0007669"/>
    <property type="project" value="TreeGrafter"/>
</dbReference>
<accession>A0AAN0RIB2</accession>
<dbReference type="Pfam" id="PF00072">
    <property type="entry name" value="Response_reg"/>
    <property type="match status" value="1"/>
</dbReference>
<dbReference type="PROSITE" id="PS50110">
    <property type="entry name" value="RESPONSE_REGULATORY"/>
    <property type="match status" value="1"/>
</dbReference>
<dbReference type="InterPro" id="IPR001867">
    <property type="entry name" value="OmpR/PhoB-type_DNA-bd"/>
</dbReference>
<evidence type="ECO:0000313" key="7">
    <source>
        <dbReference type="Proteomes" id="UP000028680"/>
    </source>
</evidence>
<evidence type="ECO:0000256" key="3">
    <source>
        <dbReference type="PROSITE-ProRule" id="PRU01091"/>
    </source>
</evidence>
<dbReference type="GO" id="GO:0006355">
    <property type="term" value="P:regulation of DNA-templated transcription"/>
    <property type="evidence" value="ECO:0007669"/>
    <property type="project" value="InterPro"/>
</dbReference>
<keyword evidence="1 3" id="KW-0238">DNA-binding</keyword>
<name>A0AAN0RIB2_9RHOB</name>
<dbReference type="InterPro" id="IPR001789">
    <property type="entry name" value="Sig_transdc_resp-reg_receiver"/>
</dbReference>
<reference evidence="6 7" key="1">
    <citation type="journal article" date="2014" name="ISME J.">
        <title>Adaptation of an abundant Roseobacter RCA organism to pelagic systems revealed by genomic and transcriptomic analyses.</title>
        <authorList>
            <person name="Voget S."/>
            <person name="Wemheuer B."/>
            <person name="Brinkhoff T."/>
            <person name="Vollmers J."/>
            <person name="Dietrich S."/>
            <person name="Giebel H.A."/>
            <person name="Beardsley C."/>
            <person name="Sardemann C."/>
            <person name="Bakenhus I."/>
            <person name="Billerbeck S."/>
            <person name="Daniel R."/>
            <person name="Simon M."/>
        </authorList>
    </citation>
    <scope>NUCLEOTIDE SEQUENCE [LARGE SCALE GENOMIC DNA]</scope>
    <source>
        <strain evidence="6 7">RCA23</strain>
    </source>
</reference>
<evidence type="ECO:0000256" key="1">
    <source>
        <dbReference type="ARBA" id="ARBA00023125"/>
    </source>
</evidence>
<dbReference type="PANTHER" id="PTHR48111">
    <property type="entry name" value="REGULATOR OF RPOS"/>
    <property type="match status" value="1"/>
</dbReference>
<protein>
    <submittedName>
        <fullName evidence="6">Two-component system, response regulator protein</fullName>
    </submittedName>
</protein>
<evidence type="ECO:0000313" key="6">
    <source>
        <dbReference type="EMBL" id="AII86693.1"/>
    </source>
</evidence>
<dbReference type="KEGG" id="ptp:RCA23_c11430"/>
<dbReference type="PANTHER" id="PTHR48111:SF36">
    <property type="entry name" value="TRANSCRIPTIONAL REGULATORY PROTEIN CUTR"/>
    <property type="match status" value="1"/>
</dbReference>
<feature type="domain" description="Response regulatory" evidence="4">
    <location>
        <begin position="12"/>
        <end position="126"/>
    </location>
</feature>
<dbReference type="SMART" id="SM00862">
    <property type="entry name" value="Trans_reg_C"/>
    <property type="match status" value="1"/>
</dbReference>
<dbReference type="GO" id="GO:0000976">
    <property type="term" value="F:transcription cis-regulatory region binding"/>
    <property type="evidence" value="ECO:0007669"/>
    <property type="project" value="TreeGrafter"/>
</dbReference>
<organism evidence="6 7">
    <name type="scientific">Planktomarina temperata RCA23</name>
    <dbReference type="NCBI Taxonomy" id="666509"/>
    <lineage>
        <taxon>Bacteria</taxon>
        <taxon>Pseudomonadati</taxon>
        <taxon>Pseudomonadota</taxon>
        <taxon>Alphaproteobacteria</taxon>
        <taxon>Rhodobacterales</taxon>
        <taxon>Paracoccaceae</taxon>
        <taxon>Planktomarina</taxon>
    </lineage>
</organism>
<dbReference type="GO" id="GO:0005829">
    <property type="term" value="C:cytosol"/>
    <property type="evidence" value="ECO:0007669"/>
    <property type="project" value="TreeGrafter"/>
</dbReference>
<evidence type="ECO:0000256" key="2">
    <source>
        <dbReference type="PROSITE-ProRule" id="PRU00169"/>
    </source>
</evidence>
<dbReference type="AlphaFoldDB" id="A0AAN0RIB2"/>
<proteinExistence type="predicted"/>
<dbReference type="RefSeq" id="WP_347721377.1">
    <property type="nucleotide sequence ID" value="NZ_CP003984.1"/>
</dbReference>
<feature type="DNA-binding region" description="OmpR/PhoB-type" evidence="3">
    <location>
        <begin position="134"/>
        <end position="230"/>
    </location>
</feature>
<dbReference type="Gene3D" id="1.10.10.10">
    <property type="entry name" value="Winged helix-like DNA-binding domain superfamily/Winged helix DNA-binding domain"/>
    <property type="match status" value="1"/>
</dbReference>
<dbReference type="InterPro" id="IPR011006">
    <property type="entry name" value="CheY-like_superfamily"/>
</dbReference>
<dbReference type="EMBL" id="CP003984">
    <property type="protein sequence ID" value="AII86693.1"/>
    <property type="molecule type" value="Genomic_DNA"/>
</dbReference>
<dbReference type="SUPFAM" id="SSF52172">
    <property type="entry name" value="CheY-like"/>
    <property type="match status" value="1"/>
</dbReference>
<feature type="modified residue" description="4-aspartylphosphate" evidence="2">
    <location>
        <position position="61"/>
    </location>
</feature>
<dbReference type="Gene3D" id="3.40.50.2300">
    <property type="match status" value="1"/>
</dbReference>